<organism evidence="2 3">
    <name type="scientific">Jiulongibacter sediminis</name>
    <dbReference type="NCBI Taxonomy" id="1605367"/>
    <lineage>
        <taxon>Bacteria</taxon>
        <taxon>Pseudomonadati</taxon>
        <taxon>Bacteroidota</taxon>
        <taxon>Cytophagia</taxon>
        <taxon>Cytophagales</taxon>
        <taxon>Leadbetterellaceae</taxon>
        <taxon>Jiulongibacter</taxon>
    </lineage>
</organism>
<proteinExistence type="predicted"/>
<dbReference type="CDD" id="cd01048">
    <property type="entry name" value="Ferritin_like_AB2"/>
    <property type="match status" value="1"/>
</dbReference>
<dbReference type="InterPro" id="IPR012347">
    <property type="entry name" value="Ferritin-like"/>
</dbReference>
<dbReference type="Gene3D" id="1.20.1260.10">
    <property type="match status" value="1"/>
</dbReference>
<dbReference type="PATRIC" id="fig|1605367.3.peg.379"/>
<dbReference type="EMBL" id="LGTQ01000011">
    <property type="protein sequence ID" value="KPM47423.1"/>
    <property type="molecule type" value="Genomic_DNA"/>
</dbReference>
<accession>A0A0P7BSJ3</accession>
<keyword evidence="3" id="KW-1185">Reference proteome</keyword>
<feature type="domain" description="DUF2202" evidence="1">
    <location>
        <begin position="43"/>
        <end position="203"/>
    </location>
</feature>
<dbReference type="Proteomes" id="UP000050454">
    <property type="component" value="Unassembled WGS sequence"/>
</dbReference>
<sequence>MKKTVVIVGLLSLMACNENTIEPENNLNSQITALPTEELSSTEEQGLLFLREEEKLARDVYSTLYKQWGVRVFDNISQSEQTHTDAVKVLINKYGLTDPVINEASGIFDNQELQQLYDQLVASGSQSIENAYAVGATIEDLDLFDLAQNLNEVDNQDITFVYENLSKGSRNHLRAFYDRITSIGKDYTPQFISEEQFNDIVTSSKETGGW</sequence>
<reference evidence="2 3" key="1">
    <citation type="submission" date="2015-07" db="EMBL/GenBank/DDBJ databases">
        <title>The draft genome sequence of Leadbetterella sp. JN14-9.</title>
        <authorList>
            <person name="Liu Y."/>
            <person name="Du J."/>
            <person name="Shao Z."/>
        </authorList>
    </citation>
    <scope>NUCLEOTIDE SEQUENCE [LARGE SCALE GENOMIC DNA]</scope>
    <source>
        <strain evidence="2 3">JN14-9</strain>
    </source>
</reference>
<protein>
    <submittedName>
        <fullName evidence="2">Ferritin</fullName>
    </submittedName>
</protein>
<gene>
    <name evidence="2" type="ORF">AFM12_14820</name>
</gene>
<dbReference type="SUPFAM" id="SSF47240">
    <property type="entry name" value="Ferritin-like"/>
    <property type="match status" value="1"/>
</dbReference>
<dbReference type="RefSeq" id="WP_082391365.1">
    <property type="nucleotide sequence ID" value="NZ_JXSZ01000011.1"/>
</dbReference>
<dbReference type="PROSITE" id="PS51257">
    <property type="entry name" value="PROKAR_LIPOPROTEIN"/>
    <property type="match status" value="1"/>
</dbReference>
<evidence type="ECO:0000259" key="1">
    <source>
        <dbReference type="Pfam" id="PF09968"/>
    </source>
</evidence>
<dbReference type="InterPro" id="IPR019243">
    <property type="entry name" value="DUF2202"/>
</dbReference>
<comment type="caution">
    <text evidence="2">The sequence shown here is derived from an EMBL/GenBank/DDBJ whole genome shotgun (WGS) entry which is preliminary data.</text>
</comment>
<name>A0A0P7BSJ3_9BACT</name>
<dbReference type="AlphaFoldDB" id="A0A0P7BSJ3"/>
<evidence type="ECO:0000313" key="3">
    <source>
        <dbReference type="Proteomes" id="UP000050454"/>
    </source>
</evidence>
<dbReference type="Pfam" id="PF09968">
    <property type="entry name" value="DUF2202"/>
    <property type="match status" value="1"/>
</dbReference>
<dbReference type="STRING" id="1605367.AFM12_14820"/>
<evidence type="ECO:0000313" key="2">
    <source>
        <dbReference type="EMBL" id="KPM47423.1"/>
    </source>
</evidence>
<dbReference type="InterPro" id="IPR009078">
    <property type="entry name" value="Ferritin-like_SF"/>
</dbReference>
<dbReference type="OrthoDB" id="9801086at2"/>